<protein>
    <submittedName>
        <fullName evidence="1">Uncharacterized protein</fullName>
    </submittedName>
</protein>
<evidence type="ECO:0000313" key="1">
    <source>
        <dbReference type="EMBL" id="GFT97496.1"/>
    </source>
</evidence>
<dbReference type="Proteomes" id="UP000887013">
    <property type="component" value="Unassembled WGS sequence"/>
</dbReference>
<reference evidence="1" key="1">
    <citation type="submission" date="2020-08" db="EMBL/GenBank/DDBJ databases">
        <title>Multicomponent nature underlies the extraordinary mechanical properties of spider dragline silk.</title>
        <authorList>
            <person name="Kono N."/>
            <person name="Nakamura H."/>
            <person name="Mori M."/>
            <person name="Yoshida Y."/>
            <person name="Ohtoshi R."/>
            <person name="Malay A.D."/>
            <person name="Moran D.A.P."/>
            <person name="Tomita M."/>
            <person name="Numata K."/>
            <person name="Arakawa K."/>
        </authorList>
    </citation>
    <scope>NUCLEOTIDE SEQUENCE</scope>
</reference>
<keyword evidence="2" id="KW-1185">Reference proteome</keyword>
<name>A0A8X6Q633_NEPPI</name>
<accession>A0A8X6Q633</accession>
<dbReference type="EMBL" id="BMAW01122105">
    <property type="protein sequence ID" value="GFT97496.1"/>
    <property type="molecule type" value="Genomic_DNA"/>
</dbReference>
<dbReference type="AlphaFoldDB" id="A0A8X6Q633"/>
<evidence type="ECO:0000313" key="2">
    <source>
        <dbReference type="Proteomes" id="UP000887013"/>
    </source>
</evidence>
<comment type="caution">
    <text evidence="1">The sequence shown here is derived from an EMBL/GenBank/DDBJ whole genome shotgun (WGS) entry which is preliminary data.</text>
</comment>
<gene>
    <name evidence="1" type="ORF">NPIL_137931</name>
</gene>
<sequence>MIFGVLNFSQLDTGPGLGFRRPWPTLCACIGRRSRDPSSQEMGQNGRHKRMPVSILQAMNSPPLSQAATQSLKAGQHFQLNGSDHTALVLLKDEAAQRECDNNMNYVPLFCMNT</sequence>
<organism evidence="1 2">
    <name type="scientific">Nephila pilipes</name>
    <name type="common">Giant wood spider</name>
    <name type="synonym">Nephila maculata</name>
    <dbReference type="NCBI Taxonomy" id="299642"/>
    <lineage>
        <taxon>Eukaryota</taxon>
        <taxon>Metazoa</taxon>
        <taxon>Ecdysozoa</taxon>
        <taxon>Arthropoda</taxon>
        <taxon>Chelicerata</taxon>
        <taxon>Arachnida</taxon>
        <taxon>Araneae</taxon>
        <taxon>Araneomorphae</taxon>
        <taxon>Entelegynae</taxon>
        <taxon>Araneoidea</taxon>
        <taxon>Nephilidae</taxon>
        <taxon>Nephila</taxon>
    </lineage>
</organism>
<proteinExistence type="predicted"/>